<dbReference type="EMBL" id="ADVG01000001">
    <property type="protein sequence ID" value="EFH90039.1"/>
    <property type="molecule type" value="Genomic_DNA"/>
</dbReference>
<organism evidence="1 2">
    <name type="scientific">Ktedonobacter racemifer DSM 44963</name>
    <dbReference type="NCBI Taxonomy" id="485913"/>
    <lineage>
        <taxon>Bacteria</taxon>
        <taxon>Bacillati</taxon>
        <taxon>Chloroflexota</taxon>
        <taxon>Ktedonobacteria</taxon>
        <taxon>Ktedonobacterales</taxon>
        <taxon>Ktedonobacteraceae</taxon>
        <taxon>Ktedonobacter</taxon>
    </lineage>
</organism>
<dbReference type="Proteomes" id="UP000004508">
    <property type="component" value="Unassembled WGS sequence"/>
</dbReference>
<sequence length="32" mass="3487">MFGLNTATYKIALGHCLVKFADEGTTHVSMTE</sequence>
<gene>
    <name evidence="1" type="ORF">Krac_11636</name>
</gene>
<dbReference type="InParanoid" id="D6TCY8"/>
<name>D6TCY8_KTERA</name>
<dbReference type="AlphaFoldDB" id="D6TCY8"/>
<keyword evidence="2" id="KW-1185">Reference proteome</keyword>
<comment type="caution">
    <text evidence="1">The sequence shown here is derived from an EMBL/GenBank/DDBJ whole genome shotgun (WGS) entry which is preliminary data.</text>
</comment>
<evidence type="ECO:0000313" key="2">
    <source>
        <dbReference type="Proteomes" id="UP000004508"/>
    </source>
</evidence>
<proteinExistence type="predicted"/>
<protein>
    <submittedName>
        <fullName evidence="1">Uncharacterized protein</fullName>
    </submittedName>
</protein>
<reference evidence="1 2" key="1">
    <citation type="journal article" date="2011" name="Stand. Genomic Sci.">
        <title>Non-contiguous finished genome sequence and contextual data of the filamentous soil bacterium Ktedonobacter racemifer type strain (SOSP1-21).</title>
        <authorList>
            <person name="Chang Y.J."/>
            <person name="Land M."/>
            <person name="Hauser L."/>
            <person name="Chertkov O."/>
            <person name="Del Rio T.G."/>
            <person name="Nolan M."/>
            <person name="Copeland A."/>
            <person name="Tice H."/>
            <person name="Cheng J.F."/>
            <person name="Lucas S."/>
            <person name="Han C."/>
            <person name="Goodwin L."/>
            <person name="Pitluck S."/>
            <person name="Ivanova N."/>
            <person name="Ovchinikova G."/>
            <person name="Pati A."/>
            <person name="Chen A."/>
            <person name="Palaniappan K."/>
            <person name="Mavromatis K."/>
            <person name="Liolios K."/>
            <person name="Brettin T."/>
            <person name="Fiebig A."/>
            <person name="Rohde M."/>
            <person name="Abt B."/>
            <person name="Goker M."/>
            <person name="Detter J.C."/>
            <person name="Woyke T."/>
            <person name="Bristow J."/>
            <person name="Eisen J.A."/>
            <person name="Markowitz V."/>
            <person name="Hugenholtz P."/>
            <person name="Kyrpides N.C."/>
            <person name="Klenk H.P."/>
            <person name="Lapidus A."/>
        </authorList>
    </citation>
    <scope>NUCLEOTIDE SEQUENCE [LARGE SCALE GENOMIC DNA]</scope>
    <source>
        <strain evidence="2">DSM 44963</strain>
    </source>
</reference>
<evidence type="ECO:0000313" key="1">
    <source>
        <dbReference type="EMBL" id="EFH90039.1"/>
    </source>
</evidence>
<accession>D6TCY8</accession>